<gene>
    <name evidence="1" type="ORF">E2C01_022947</name>
</gene>
<keyword evidence="2" id="KW-1185">Reference proteome</keyword>
<evidence type="ECO:0000313" key="1">
    <source>
        <dbReference type="EMBL" id="MPC29701.1"/>
    </source>
</evidence>
<dbReference type="PANTHER" id="PTHR34239">
    <property type="entry name" value="APPLE DOMAIN-CONTAINING PROTEIN"/>
    <property type="match status" value="1"/>
</dbReference>
<proteinExistence type="predicted"/>
<dbReference type="PANTHER" id="PTHR34239:SF2">
    <property type="entry name" value="TRANSPOSABLE ELEMENT P TRANSPOSASE_THAP9 CONSERVED DOMAIN-CONTAINING PROTEIN"/>
    <property type="match status" value="1"/>
</dbReference>
<sequence length="198" mass="21973">MKQEDYKAIVEDEVTLRPSNCHALTQVDCNAEVLDALPAEARKADFRLREVGKDITKAATIVVKSLTVLDKLAHDEKNQVIANEVAMLNGALALLGNAHYRNNLTRSHVIKRDINPKYSHVCRQGFHDRTPSSGEPRRSYPGQAWMVKNLRGRDQHNPGVNSEVFFPATLEQPESNLVTVPPSVHGCHFAARGCSDVV</sequence>
<comment type="caution">
    <text evidence="1">The sequence shown here is derived from an EMBL/GenBank/DDBJ whole genome shotgun (WGS) entry which is preliminary data.</text>
</comment>
<name>A0A5B7E6S1_PORTR</name>
<dbReference type="Proteomes" id="UP000324222">
    <property type="component" value="Unassembled WGS sequence"/>
</dbReference>
<dbReference type="AlphaFoldDB" id="A0A5B7E6S1"/>
<organism evidence="1 2">
    <name type="scientific">Portunus trituberculatus</name>
    <name type="common">Swimming crab</name>
    <name type="synonym">Neptunus trituberculatus</name>
    <dbReference type="NCBI Taxonomy" id="210409"/>
    <lineage>
        <taxon>Eukaryota</taxon>
        <taxon>Metazoa</taxon>
        <taxon>Ecdysozoa</taxon>
        <taxon>Arthropoda</taxon>
        <taxon>Crustacea</taxon>
        <taxon>Multicrustacea</taxon>
        <taxon>Malacostraca</taxon>
        <taxon>Eumalacostraca</taxon>
        <taxon>Eucarida</taxon>
        <taxon>Decapoda</taxon>
        <taxon>Pleocyemata</taxon>
        <taxon>Brachyura</taxon>
        <taxon>Eubrachyura</taxon>
        <taxon>Portunoidea</taxon>
        <taxon>Portunidae</taxon>
        <taxon>Portuninae</taxon>
        <taxon>Portunus</taxon>
    </lineage>
</organism>
<protein>
    <submittedName>
        <fullName evidence="1">Uncharacterized protein</fullName>
    </submittedName>
</protein>
<evidence type="ECO:0000313" key="2">
    <source>
        <dbReference type="Proteomes" id="UP000324222"/>
    </source>
</evidence>
<accession>A0A5B7E6S1</accession>
<dbReference type="EMBL" id="VSRR010002120">
    <property type="protein sequence ID" value="MPC29701.1"/>
    <property type="molecule type" value="Genomic_DNA"/>
</dbReference>
<reference evidence="1 2" key="1">
    <citation type="submission" date="2019-05" db="EMBL/GenBank/DDBJ databases">
        <title>Another draft genome of Portunus trituberculatus and its Hox gene families provides insights of decapod evolution.</title>
        <authorList>
            <person name="Jeong J.-H."/>
            <person name="Song I."/>
            <person name="Kim S."/>
            <person name="Choi T."/>
            <person name="Kim D."/>
            <person name="Ryu S."/>
            <person name="Kim W."/>
        </authorList>
    </citation>
    <scope>NUCLEOTIDE SEQUENCE [LARGE SCALE GENOMIC DNA]</scope>
    <source>
        <tissue evidence="1">Muscle</tissue>
    </source>
</reference>